<comment type="caution">
    <text evidence="3">The sequence shown here is derived from an EMBL/GenBank/DDBJ whole genome shotgun (WGS) entry which is preliminary data.</text>
</comment>
<keyword evidence="4" id="KW-1185">Reference proteome</keyword>
<evidence type="ECO:0000313" key="4">
    <source>
        <dbReference type="Proteomes" id="UP000461768"/>
    </source>
</evidence>
<dbReference type="InterPro" id="IPR003343">
    <property type="entry name" value="Big_2"/>
</dbReference>
<gene>
    <name evidence="3" type="ORF">F7O84_13335</name>
</gene>
<dbReference type="InterPro" id="IPR008964">
    <property type="entry name" value="Invasin/intimin_cell_adhesion"/>
</dbReference>
<evidence type="ECO:0000259" key="2">
    <source>
        <dbReference type="SMART" id="SM00635"/>
    </source>
</evidence>
<reference evidence="3 4" key="1">
    <citation type="submission" date="2019-09" db="EMBL/GenBank/DDBJ databases">
        <authorList>
            <person name="Valk L.C."/>
        </authorList>
    </citation>
    <scope>NUCLEOTIDE SEQUENCE [LARGE SCALE GENOMIC DNA]</scope>
    <source>
        <strain evidence="3">GalUA</strain>
    </source>
</reference>
<feature type="chain" id="PRO_5038350009" description="BIG2 domain-containing protein" evidence="1">
    <location>
        <begin position="23"/>
        <end position="385"/>
    </location>
</feature>
<feature type="domain" description="BIG2" evidence="2">
    <location>
        <begin position="225"/>
        <end position="303"/>
    </location>
</feature>
<accession>A0A7V7QKX7</accession>
<protein>
    <recommendedName>
        <fullName evidence="2">BIG2 domain-containing protein</fullName>
    </recommendedName>
</protein>
<evidence type="ECO:0000313" key="3">
    <source>
        <dbReference type="EMBL" id="KAB1438517.1"/>
    </source>
</evidence>
<sequence>MLRKKLTAIVLIITLLSTMTQAITVNAATNAKEVLNGATLNPIPTNYAPLDKLVRKVLKKYMKDDMNTYEKVKACYDYLIHNVSYSSNIFQAKAYQEIMSASYSSSWDKKVIYYAYCALKNKKESCYGYSSAFVVLTRAIGLESYVMQGKTALAKGGYGNHWWVNIKIDGKYYVFDPNVDENIAKGNTIYYYRFCKLDAEVPDKYIYTNRKEDINQFHEFQKGIPLKSIQFNKSKLTLYTGENQTLSLNLKPSDATVTAKTVWKSSNKKIATVSKSGIITAKKPGTVTISAVVGDKTTKCKVTVKKPFIKLNKTSITLKKVGNQSRLKTKVSPNLKESTIKWKSSNQKVVKVTENGEIIALSKGTATITAYIGKVKAKCKVIVKK</sequence>
<dbReference type="SUPFAM" id="SSF49373">
    <property type="entry name" value="Invasin/intimin cell-adhesion fragments"/>
    <property type="match status" value="2"/>
</dbReference>
<evidence type="ECO:0000256" key="1">
    <source>
        <dbReference type="SAM" id="SignalP"/>
    </source>
</evidence>
<dbReference type="Pfam" id="PF02368">
    <property type="entry name" value="Big_2"/>
    <property type="match status" value="2"/>
</dbReference>
<dbReference type="Pfam" id="PF01841">
    <property type="entry name" value="Transglut_core"/>
    <property type="match status" value="1"/>
</dbReference>
<dbReference type="AlphaFoldDB" id="A0A7V7QKX7"/>
<keyword evidence="1" id="KW-0732">Signal</keyword>
<dbReference type="SUPFAM" id="SSF54001">
    <property type="entry name" value="Cysteine proteinases"/>
    <property type="match status" value="1"/>
</dbReference>
<dbReference type="SMART" id="SM00635">
    <property type="entry name" value="BID_2"/>
    <property type="match status" value="2"/>
</dbReference>
<dbReference type="InterPro" id="IPR002931">
    <property type="entry name" value="Transglutaminase-like"/>
</dbReference>
<dbReference type="Proteomes" id="UP000461768">
    <property type="component" value="Unassembled WGS sequence"/>
</dbReference>
<dbReference type="Gene3D" id="3.10.620.30">
    <property type="match status" value="1"/>
</dbReference>
<organism evidence="3 4">
    <name type="scientific">Candidatus Galacturonatibacter soehngenii</name>
    <dbReference type="NCBI Taxonomy" id="2307010"/>
    <lineage>
        <taxon>Bacteria</taxon>
        <taxon>Bacillati</taxon>
        <taxon>Bacillota</taxon>
        <taxon>Clostridia</taxon>
        <taxon>Lachnospirales</taxon>
        <taxon>Lachnospiraceae</taxon>
        <taxon>Candidatus Galacturonatibacter</taxon>
    </lineage>
</organism>
<dbReference type="InterPro" id="IPR038765">
    <property type="entry name" value="Papain-like_cys_pep_sf"/>
</dbReference>
<proteinExistence type="predicted"/>
<dbReference type="EMBL" id="WAGX01000005">
    <property type="protein sequence ID" value="KAB1438517.1"/>
    <property type="molecule type" value="Genomic_DNA"/>
</dbReference>
<name>A0A7V7QKX7_9FIRM</name>
<dbReference type="Gene3D" id="2.60.40.1080">
    <property type="match status" value="2"/>
</dbReference>
<feature type="signal peptide" evidence="1">
    <location>
        <begin position="1"/>
        <end position="22"/>
    </location>
</feature>
<reference evidence="3 4" key="2">
    <citation type="submission" date="2020-02" db="EMBL/GenBank/DDBJ databases">
        <title>Candidatus Galacturonibacter soehngenii shows hetero-acetogenic catabolism of galacturonic acid but lacks a canonical carbon monoxide dehydrogenase/acetyl-CoA synthase complex.</title>
        <authorList>
            <person name="Diender M."/>
            <person name="Stouten G.R."/>
            <person name="Petersen J.F."/>
            <person name="Nielsen P.H."/>
            <person name="Dueholm M.S."/>
            <person name="Pronk J.T."/>
            <person name="Van Loosdrecht M.C.M."/>
        </authorList>
    </citation>
    <scope>NUCLEOTIDE SEQUENCE [LARGE SCALE GENOMIC DNA]</scope>
    <source>
        <strain evidence="3">GalUA</strain>
    </source>
</reference>
<feature type="domain" description="BIG2" evidence="2">
    <location>
        <begin position="305"/>
        <end position="382"/>
    </location>
</feature>
<dbReference type="RefSeq" id="WP_151146093.1">
    <property type="nucleotide sequence ID" value="NZ_WAGX01000005.1"/>
</dbReference>
<dbReference type="OrthoDB" id="1828576at2"/>